<accession>A0A370GN50</accession>
<dbReference type="EMBL" id="QQAZ01000014">
    <property type="protein sequence ID" value="RDI45097.1"/>
    <property type="molecule type" value="Genomic_DNA"/>
</dbReference>
<dbReference type="Gene3D" id="3.10.450.50">
    <property type="match status" value="1"/>
</dbReference>
<protein>
    <submittedName>
        <fullName evidence="2">SnoaL-like protein</fullName>
    </submittedName>
</protein>
<dbReference type="AlphaFoldDB" id="A0A370GN50"/>
<dbReference type="InterPro" id="IPR037401">
    <property type="entry name" value="SnoaL-like"/>
</dbReference>
<evidence type="ECO:0000313" key="2">
    <source>
        <dbReference type="EMBL" id="RDI45097.1"/>
    </source>
</evidence>
<dbReference type="Proteomes" id="UP000255355">
    <property type="component" value="Unassembled WGS sequence"/>
</dbReference>
<keyword evidence="3" id="KW-1185">Reference proteome</keyword>
<dbReference type="OrthoDB" id="3173051at2"/>
<dbReference type="STRING" id="1210089.GCA_001613165_02809"/>
<gene>
    <name evidence="2" type="ORF">DFR68_114118</name>
</gene>
<dbReference type="Pfam" id="PF13577">
    <property type="entry name" value="SnoaL_4"/>
    <property type="match status" value="1"/>
</dbReference>
<sequence length="137" mass="15142">MDPNTLRQLNAIESLEARYCRGLDTKEWPALDSVLADDIEVDQTALGGDRIAGAANYVAALQNNYGRAVTVHHAHMPEIELTSPTTATGTWAMQVLVVRPDGHRVLGFGHDYDTYGIRNGRWVLTATKSTRLHLDRS</sequence>
<dbReference type="InterPro" id="IPR032710">
    <property type="entry name" value="NTF2-like_dom_sf"/>
</dbReference>
<name>A0A370GN50_9NOCA</name>
<dbReference type="SUPFAM" id="SSF54427">
    <property type="entry name" value="NTF2-like"/>
    <property type="match status" value="1"/>
</dbReference>
<reference evidence="2 3" key="1">
    <citation type="submission" date="2018-07" db="EMBL/GenBank/DDBJ databases">
        <title>Genomic Encyclopedia of Type Strains, Phase IV (KMG-IV): sequencing the most valuable type-strain genomes for metagenomic binning, comparative biology and taxonomic classification.</title>
        <authorList>
            <person name="Goeker M."/>
        </authorList>
    </citation>
    <scope>NUCLEOTIDE SEQUENCE [LARGE SCALE GENOMIC DNA]</scope>
    <source>
        <strain evidence="2 3">DSM 44952</strain>
    </source>
</reference>
<organism evidence="2 3">
    <name type="scientific">Nocardia mexicana</name>
    <dbReference type="NCBI Taxonomy" id="279262"/>
    <lineage>
        <taxon>Bacteria</taxon>
        <taxon>Bacillati</taxon>
        <taxon>Actinomycetota</taxon>
        <taxon>Actinomycetes</taxon>
        <taxon>Mycobacteriales</taxon>
        <taxon>Nocardiaceae</taxon>
        <taxon>Nocardia</taxon>
    </lineage>
</organism>
<dbReference type="RefSeq" id="WP_068019278.1">
    <property type="nucleotide sequence ID" value="NZ_QQAZ01000014.1"/>
</dbReference>
<evidence type="ECO:0000259" key="1">
    <source>
        <dbReference type="Pfam" id="PF13577"/>
    </source>
</evidence>
<comment type="caution">
    <text evidence="2">The sequence shown here is derived from an EMBL/GenBank/DDBJ whole genome shotgun (WGS) entry which is preliminary data.</text>
</comment>
<proteinExistence type="predicted"/>
<evidence type="ECO:0000313" key="3">
    <source>
        <dbReference type="Proteomes" id="UP000255355"/>
    </source>
</evidence>
<feature type="domain" description="SnoaL-like" evidence="1">
    <location>
        <begin position="5"/>
        <end position="126"/>
    </location>
</feature>